<feature type="chain" id="PRO_5003313463" description="Tripartite tricarboxylate transporter substrate binding protein" evidence="2">
    <location>
        <begin position="21"/>
        <end position="303"/>
    </location>
</feature>
<evidence type="ECO:0000256" key="1">
    <source>
        <dbReference type="ARBA" id="ARBA00006987"/>
    </source>
</evidence>
<reference evidence="3 4" key="1">
    <citation type="journal article" date="2011" name="J. Bacteriol.">
        <title>Genome Sequences of Alicycliphilus denitrificans Strains BC and K601T.</title>
        <authorList>
            <person name="Oosterkamp M.J."/>
            <person name="Veuskens T."/>
            <person name="Plugge C.M."/>
            <person name="Langenhoff A.A."/>
            <person name="Gerritse J."/>
            <person name="van Berkel W.J."/>
            <person name="Pieper D.H."/>
            <person name="Junca H."/>
            <person name="Goodwin L.A."/>
            <person name="Daligault H.E."/>
            <person name="Bruce D.C."/>
            <person name="Detter J.C."/>
            <person name="Tapia R."/>
            <person name="Han C.S."/>
            <person name="Land M.L."/>
            <person name="Hauser L.J."/>
            <person name="Smidt H."/>
            <person name="Stams A.J."/>
        </authorList>
    </citation>
    <scope>NUCLEOTIDE SEQUENCE [LARGE SCALE GENOMIC DNA]</scope>
    <source>
        <strain evidence="4">DSM 14773 / CIP 107495 / K601</strain>
    </source>
</reference>
<evidence type="ECO:0000313" key="3">
    <source>
        <dbReference type="EMBL" id="AEB86642.1"/>
    </source>
</evidence>
<dbReference type="PIRSF" id="PIRSF017082">
    <property type="entry name" value="YflP"/>
    <property type="match status" value="1"/>
</dbReference>
<evidence type="ECO:0000313" key="4">
    <source>
        <dbReference type="Proteomes" id="UP000007938"/>
    </source>
</evidence>
<dbReference type="STRING" id="596154.Alide2_4332"/>
<dbReference type="KEGG" id="adk:Alide2_4332"/>
<keyword evidence="4" id="KW-1185">Reference proteome</keyword>
<dbReference type="AlphaFoldDB" id="F4G7P5"/>
<proteinExistence type="inferred from homology"/>
<dbReference type="HOGENOM" id="CLU_045683_0_2_4"/>
<dbReference type="PANTHER" id="PTHR42928:SF5">
    <property type="entry name" value="BLR1237 PROTEIN"/>
    <property type="match status" value="1"/>
</dbReference>
<dbReference type="OrthoDB" id="8689030at2"/>
<evidence type="ECO:0000256" key="2">
    <source>
        <dbReference type="SAM" id="SignalP"/>
    </source>
</evidence>
<organism evidence="3 4">
    <name type="scientific">Alicycliphilus denitrificans (strain DSM 14773 / CIP 107495 / K601)</name>
    <dbReference type="NCBI Taxonomy" id="596154"/>
    <lineage>
        <taxon>Bacteria</taxon>
        <taxon>Pseudomonadati</taxon>
        <taxon>Pseudomonadota</taxon>
        <taxon>Betaproteobacteria</taxon>
        <taxon>Burkholderiales</taxon>
        <taxon>Comamonadaceae</taxon>
        <taxon>Alicycliphilus</taxon>
    </lineage>
</organism>
<dbReference type="PANTHER" id="PTHR42928">
    <property type="entry name" value="TRICARBOXYLATE-BINDING PROTEIN"/>
    <property type="match status" value="1"/>
</dbReference>
<feature type="signal peptide" evidence="2">
    <location>
        <begin position="1"/>
        <end position="20"/>
    </location>
</feature>
<protein>
    <recommendedName>
        <fullName evidence="5">Tripartite tricarboxylate transporter substrate binding protein</fullName>
    </recommendedName>
</protein>
<keyword evidence="2" id="KW-0732">Signal</keyword>
<dbReference type="InterPro" id="IPR042100">
    <property type="entry name" value="Bug_dom1"/>
</dbReference>
<reference evidence="3 4" key="2">
    <citation type="submission" date="2011-04" db="EMBL/GenBank/DDBJ databases">
        <title>Complete sequence of chromosome of Alicycliphilus denitrificans K601.</title>
        <authorList>
            <consortium name="US DOE Joint Genome Institute"/>
            <person name="Lucas S."/>
            <person name="Han J."/>
            <person name="Lapidus A."/>
            <person name="Cheng J.-F."/>
            <person name="Goodwin L."/>
            <person name="Pitluck S."/>
            <person name="Peters L."/>
            <person name="Zeytun A."/>
            <person name="Detter J.C."/>
            <person name="Han C."/>
            <person name="Tapia R."/>
            <person name="Land M."/>
            <person name="Hauser L."/>
            <person name="Kyrpides N."/>
            <person name="Ivanova N."/>
            <person name="Mikhailova N."/>
            <person name="Pagani I."/>
            <person name="Oosterkamp M."/>
            <person name="Pieper D."/>
            <person name="van Berkel W."/>
            <person name="Langenhoff A."/>
            <person name="Smidt H."/>
            <person name="Stams A."/>
            <person name="Woyke T."/>
        </authorList>
    </citation>
    <scope>NUCLEOTIDE SEQUENCE [LARGE SCALE GENOMIC DNA]</scope>
    <source>
        <strain evidence="4">DSM 14773 / CIP 107495 / K601</strain>
    </source>
</reference>
<sequence>MQRRTVIAAGLISTVGLAHAQLTSTRVARIVVPLGTGNQFDTSARVLADALSKVSGHTFIGDNKPGGGCSITMMEVALSTGFVLCVRSDAPYRSAQDLLSAARANPGKLSFGSFGIGNTTHVVGAHFPKGAGMELLHVPYKSPISDFLGGHVDSVFIGESIVRGLIKDGRIHPLAISAAKRSPTLPDVPTFEELGIKDVDVPAWSAIFGPRGMTVDQTQQLFRHVQQATKMPEYQANAKLTGSEVVLMPPEKFVSYLESEYRRMQQVLPPLGIKRKYSPGSELSFVQSSKNAAAAARLRYINT</sequence>
<gene>
    <name evidence="3" type="ordered locus">Alide2_4332</name>
</gene>
<comment type="similarity">
    <text evidence="1">Belongs to the UPF0065 (bug) family.</text>
</comment>
<dbReference type="Proteomes" id="UP000007938">
    <property type="component" value="Chromosome"/>
</dbReference>
<dbReference type="Gene3D" id="3.40.190.10">
    <property type="entry name" value="Periplasmic binding protein-like II"/>
    <property type="match status" value="1"/>
</dbReference>
<dbReference type="Gene3D" id="3.40.190.150">
    <property type="entry name" value="Bordetella uptake gene, domain 1"/>
    <property type="match status" value="2"/>
</dbReference>
<evidence type="ECO:0008006" key="5">
    <source>
        <dbReference type="Google" id="ProtNLM"/>
    </source>
</evidence>
<dbReference type="Pfam" id="PF03401">
    <property type="entry name" value="TctC"/>
    <property type="match status" value="1"/>
</dbReference>
<dbReference type="InterPro" id="IPR005064">
    <property type="entry name" value="BUG"/>
</dbReference>
<name>F4G7P5_ALIDK</name>
<dbReference type="RefSeq" id="WP_013723121.1">
    <property type="nucleotide sequence ID" value="NC_015422.1"/>
</dbReference>
<accession>F4G7P5</accession>
<dbReference type="CDD" id="cd07012">
    <property type="entry name" value="PBP2_Bug_TTT"/>
    <property type="match status" value="1"/>
</dbReference>
<dbReference type="eggNOG" id="COG3181">
    <property type="taxonomic scope" value="Bacteria"/>
</dbReference>
<dbReference type="EMBL" id="CP002657">
    <property type="protein sequence ID" value="AEB86642.1"/>
    <property type="molecule type" value="Genomic_DNA"/>
</dbReference>